<sequence length="103" mass="10933">MREAGIAGISPRRAGKGFTCRDPDADLAPYLVQRDFTADGPNRLWVTDLTVIPLPRAVAATVDVYGKARVGDGDPAEFVRDAGLGRPRSPSCRPRPGPYAAVG</sequence>
<evidence type="ECO:0000313" key="2">
    <source>
        <dbReference type="EMBL" id="SFY42661.1"/>
    </source>
</evidence>
<dbReference type="EMBL" id="FPJO01000031">
    <property type="protein sequence ID" value="SFY42661.1"/>
    <property type="molecule type" value="Genomic_DNA"/>
</dbReference>
<reference evidence="2 3" key="1">
    <citation type="submission" date="2016-11" db="EMBL/GenBank/DDBJ databases">
        <authorList>
            <person name="Jaros S."/>
            <person name="Januszkiewicz K."/>
            <person name="Wedrychowicz H."/>
        </authorList>
    </citation>
    <scope>NUCLEOTIDE SEQUENCE [LARGE SCALE GENOMIC DNA]</scope>
    <source>
        <strain evidence="2 3">OK807</strain>
    </source>
</reference>
<dbReference type="OrthoDB" id="4330255at2"/>
<evidence type="ECO:0000256" key="1">
    <source>
        <dbReference type="SAM" id="MobiDB-lite"/>
    </source>
</evidence>
<protein>
    <recommendedName>
        <fullName evidence="4">Transposase</fullName>
    </recommendedName>
</protein>
<evidence type="ECO:0008006" key="4">
    <source>
        <dbReference type="Google" id="ProtNLM"/>
    </source>
</evidence>
<name>A0A1K2F6K7_STRAR</name>
<accession>A0A1K2F6K7</accession>
<feature type="compositionally biased region" description="Low complexity" evidence="1">
    <location>
        <begin position="85"/>
        <end position="94"/>
    </location>
</feature>
<gene>
    <name evidence="2" type="ORF">SAMN02787144_103137</name>
</gene>
<dbReference type="AlphaFoldDB" id="A0A1K2F6K7"/>
<dbReference type="RefSeq" id="WP_143166585.1">
    <property type="nucleotide sequence ID" value="NZ_FPJO01000031.1"/>
</dbReference>
<organism evidence="2 3">
    <name type="scientific">Streptomyces atratus</name>
    <dbReference type="NCBI Taxonomy" id="1893"/>
    <lineage>
        <taxon>Bacteria</taxon>
        <taxon>Bacillati</taxon>
        <taxon>Actinomycetota</taxon>
        <taxon>Actinomycetes</taxon>
        <taxon>Kitasatosporales</taxon>
        <taxon>Streptomycetaceae</taxon>
        <taxon>Streptomyces</taxon>
    </lineage>
</organism>
<feature type="region of interest" description="Disordered" evidence="1">
    <location>
        <begin position="79"/>
        <end position="103"/>
    </location>
</feature>
<proteinExistence type="predicted"/>
<evidence type="ECO:0000313" key="3">
    <source>
        <dbReference type="Proteomes" id="UP000181909"/>
    </source>
</evidence>
<dbReference type="Proteomes" id="UP000181909">
    <property type="component" value="Unassembled WGS sequence"/>
</dbReference>